<evidence type="ECO:0000313" key="2">
    <source>
        <dbReference type="Proteomes" id="UP000270216"/>
    </source>
</evidence>
<organism evidence="1 2">
    <name type="scientific">Pandoraea apista</name>
    <dbReference type="NCBI Taxonomy" id="93218"/>
    <lineage>
        <taxon>Bacteria</taxon>
        <taxon>Pseudomonadati</taxon>
        <taxon>Pseudomonadota</taxon>
        <taxon>Betaproteobacteria</taxon>
        <taxon>Burkholderiales</taxon>
        <taxon>Burkholderiaceae</taxon>
        <taxon>Pandoraea</taxon>
    </lineage>
</organism>
<sequence length="100" mass="11258">MESCHVRQRHYPFEAMHARSRASTIGWRPPSLAANEHGNGAGNAGHWRASISWFLLDFGSRGALLDRARSRLAVAMALRDARFQQVIFDVARAYYSVQEA</sequence>
<dbReference type="RefSeq" id="WP_107337443.1">
    <property type="nucleotide sequence ID" value="NZ_RRCR01000001.1"/>
</dbReference>
<gene>
    <name evidence="1" type="ORF">EJE83_04105</name>
</gene>
<dbReference type="SUPFAM" id="SSF56954">
    <property type="entry name" value="Outer membrane efflux proteins (OEP)"/>
    <property type="match status" value="1"/>
</dbReference>
<proteinExistence type="predicted"/>
<dbReference type="Proteomes" id="UP000270216">
    <property type="component" value="Unassembled WGS sequence"/>
</dbReference>
<reference evidence="1 2" key="1">
    <citation type="submission" date="2018-12" db="EMBL/GenBank/DDBJ databases">
        <title>Whole genome sequence of a Pandoraea apista isolate from a patient with cystic fibrosis.</title>
        <authorList>
            <person name="Kenna D.T."/>
            <person name="Turton J.F."/>
        </authorList>
    </citation>
    <scope>NUCLEOTIDE SEQUENCE [LARGE SCALE GENOMIC DNA]</scope>
    <source>
        <strain evidence="1 2">Pa13324</strain>
    </source>
</reference>
<accession>A0ABX9ZTZ2</accession>
<dbReference type="EMBL" id="RWHX01000004">
    <property type="protein sequence ID" value="RSK85188.1"/>
    <property type="molecule type" value="Genomic_DNA"/>
</dbReference>
<protein>
    <submittedName>
        <fullName evidence="1">Uncharacterized protein</fullName>
    </submittedName>
</protein>
<name>A0ABX9ZTZ2_9BURK</name>
<comment type="caution">
    <text evidence="1">The sequence shown here is derived from an EMBL/GenBank/DDBJ whole genome shotgun (WGS) entry which is preliminary data.</text>
</comment>
<evidence type="ECO:0000313" key="1">
    <source>
        <dbReference type="EMBL" id="RSK85188.1"/>
    </source>
</evidence>
<keyword evidence="2" id="KW-1185">Reference proteome</keyword>
<dbReference type="Gene3D" id="1.20.1600.10">
    <property type="entry name" value="Outer membrane efflux proteins (OEP)"/>
    <property type="match status" value="1"/>
</dbReference>